<evidence type="ECO:0000313" key="6">
    <source>
        <dbReference type="EMBL" id="PQM48729.1"/>
    </source>
</evidence>
<reference evidence="6 7" key="1">
    <citation type="journal article" date="2017" name="Int. J. Syst. Evol. Microbiol.">
        <title>Mycobacterium talmoniae sp. nov., a slowly growing mycobacterium isolated from human respiratory samples.</title>
        <authorList>
            <person name="Davidson R.M."/>
            <person name="DeGroote M.A."/>
            <person name="Marola J.L."/>
            <person name="Buss S."/>
            <person name="Jones V."/>
            <person name="McNeil M.R."/>
            <person name="Freifeld A.G."/>
            <person name="Elaine Epperson L."/>
            <person name="Hasan N.A."/>
            <person name="Jackson M."/>
            <person name="Iwen P.C."/>
            <person name="Salfinger M."/>
            <person name="Strong M."/>
        </authorList>
    </citation>
    <scope>NUCLEOTIDE SEQUENCE [LARGE SCALE GENOMIC DNA]</scope>
    <source>
        <strain evidence="6 7">ATCC BAA-2683</strain>
    </source>
</reference>
<dbReference type="SUPFAM" id="SSF51679">
    <property type="entry name" value="Bacterial luciferase-like"/>
    <property type="match status" value="1"/>
</dbReference>
<evidence type="ECO:0000313" key="7">
    <source>
        <dbReference type="Proteomes" id="UP000238296"/>
    </source>
</evidence>
<dbReference type="Proteomes" id="UP000238296">
    <property type="component" value="Unassembled WGS sequence"/>
</dbReference>
<evidence type="ECO:0000256" key="2">
    <source>
        <dbReference type="ARBA" id="ARBA00022643"/>
    </source>
</evidence>
<accession>A0A2S8BQ23</accession>
<gene>
    <name evidence="6" type="primary">fgd_2</name>
    <name evidence="6" type="ORF">C1Y40_01095</name>
</gene>
<dbReference type="EC" id="1.1.98.2" evidence="6"/>
<dbReference type="InterPro" id="IPR011251">
    <property type="entry name" value="Luciferase-like_dom"/>
</dbReference>
<keyword evidence="1" id="KW-0285">Flavoprotein</keyword>
<dbReference type="AlphaFoldDB" id="A0A2S8BQ23"/>
<dbReference type="GO" id="GO:0008726">
    <property type="term" value="F:alkanesulfonate monooxygenase activity"/>
    <property type="evidence" value="ECO:0007669"/>
    <property type="project" value="TreeGrafter"/>
</dbReference>
<protein>
    <submittedName>
        <fullName evidence="6">F420-dependent glucose-6-phosphate dehydrogenase</fullName>
        <ecNumber evidence="6">1.1.98.2</ecNumber>
    </submittedName>
</protein>
<sequence>MSGPTIGVFLPSMSPATTVPQDVVAAARQAEDLGFESVWVIDQLVVGSQMAFLESTTVLASVAAATERVKLGFGVMVLPLRPVVWVAKQIASLQHLSGNRVILGVGIGEDRHPGSWGAVGISRRERGRLTDTALRALPDLISGRRSQGPDGIEFRLLPGATVPPILVGGLSQPALNRAVEAGGWFGLPLPPAEIARVRGMLTELAAASGRPTPTITGFVMASISGDPAMPDRRAAVEAVADPAGMYGFPYEVADAMVVTGSPAEIAKELAALREAGVERVTVTLVGNWSRQVELLAEATRMLA</sequence>
<keyword evidence="2" id="KW-0288">FMN</keyword>
<dbReference type="Pfam" id="PF00296">
    <property type="entry name" value="Bac_luciferase"/>
    <property type="match status" value="1"/>
</dbReference>
<keyword evidence="3 6" id="KW-0560">Oxidoreductase</keyword>
<dbReference type="RefSeq" id="WP_131823512.1">
    <property type="nucleotide sequence ID" value="NZ_MLQM01000007.1"/>
</dbReference>
<evidence type="ECO:0000259" key="5">
    <source>
        <dbReference type="Pfam" id="PF00296"/>
    </source>
</evidence>
<dbReference type="PANTHER" id="PTHR42847">
    <property type="entry name" value="ALKANESULFONATE MONOOXYGENASE"/>
    <property type="match status" value="1"/>
</dbReference>
<dbReference type="Gene3D" id="3.20.20.30">
    <property type="entry name" value="Luciferase-like domain"/>
    <property type="match status" value="1"/>
</dbReference>
<organism evidence="6 7">
    <name type="scientific">Mycobacterium talmoniae</name>
    <dbReference type="NCBI Taxonomy" id="1858794"/>
    <lineage>
        <taxon>Bacteria</taxon>
        <taxon>Bacillati</taxon>
        <taxon>Actinomycetota</taxon>
        <taxon>Actinomycetes</taxon>
        <taxon>Mycobacteriales</taxon>
        <taxon>Mycobacteriaceae</taxon>
        <taxon>Mycobacterium</taxon>
    </lineage>
</organism>
<feature type="domain" description="Luciferase-like" evidence="5">
    <location>
        <begin position="12"/>
        <end position="278"/>
    </location>
</feature>
<evidence type="ECO:0000256" key="1">
    <source>
        <dbReference type="ARBA" id="ARBA00022630"/>
    </source>
</evidence>
<evidence type="ECO:0000256" key="4">
    <source>
        <dbReference type="ARBA" id="ARBA00023033"/>
    </source>
</evidence>
<dbReference type="GO" id="GO:0046306">
    <property type="term" value="P:alkanesulfonate catabolic process"/>
    <property type="evidence" value="ECO:0007669"/>
    <property type="project" value="TreeGrafter"/>
</dbReference>
<comment type="caution">
    <text evidence="6">The sequence shown here is derived from an EMBL/GenBank/DDBJ whole genome shotgun (WGS) entry which is preliminary data.</text>
</comment>
<dbReference type="PANTHER" id="PTHR42847:SF4">
    <property type="entry name" value="ALKANESULFONATE MONOOXYGENASE-RELATED"/>
    <property type="match status" value="1"/>
</dbReference>
<dbReference type="InterPro" id="IPR050172">
    <property type="entry name" value="SsuD_RutA_monooxygenase"/>
</dbReference>
<dbReference type="EMBL" id="PPEA01000148">
    <property type="protein sequence ID" value="PQM48729.1"/>
    <property type="molecule type" value="Genomic_DNA"/>
</dbReference>
<name>A0A2S8BQ23_9MYCO</name>
<dbReference type="InterPro" id="IPR036661">
    <property type="entry name" value="Luciferase-like_sf"/>
</dbReference>
<evidence type="ECO:0000256" key="3">
    <source>
        <dbReference type="ARBA" id="ARBA00023002"/>
    </source>
</evidence>
<dbReference type="GO" id="GO:0052749">
    <property type="term" value="F:glucose-6-phosphate dehydrogenase (coenzyme F420) activity"/>
    <property type="evidence" value="ECO:0007669"/>
    <property type="project" value="UniProtKB-EC"/>
</dbReference>
<keyword evidence="4" id="KW-0503">Monooxygenase</keyword>
<proteinExistence type="predicted"/>